<accession>A0A1A8TM13</accession>
<dbReference type="Proteomes" id="UP000092544">
    <property type="component" value="Unassembled WGS sequence"/>
</dbReference>
<reference evidence="1 2" key="1">
    <citation type="submission" date="2016-06" db="EMBL/GenBank/DDBJ databases">
        <authorList>
            <person name="Kjaerup R.B."/>
            <person name="Dalgaard T.S."/>
            <person name="Juul-Madsen H.R."/>
        </authorList>
    </citation>
    <scope>NUCLEOTIDE SEQUENCE [LARGE SCALE GENOMIC DNA]</scope>
    <source>
        <strain evidence="1 2">CECT 8886</strain>
    </source>
</reference>
<name>A0A1A8TM13_9GAMM</name>
<sequence>MEEVNFSVFVQLLRDVYEDPSLMEEKQESLVSMMDGMMASVPEGFEGMAAMIKTHISNAFKFKSPNVQKFELESGLIKLNTYCRKLGV</sequence>
<gene>
    <name evidence="1" type="ORF">MSP8886_03145</name>
</gene>
<dbReference type="RefSeq" id="WP_067018093.1">
    <property type="nucleotide sequence ID" value="NZ_FLOB01000008.1"/>
</dbReference>
<protein>
    <submittedName>
        <fullName evidence="1">Uncharacterized protein</fullName>
    </submittedName>
</protein>
<dbReference type="STRING" id="1792290.MSP8886_03145"/>
<evidence type="ECO:0000313" key="1">
    <source>
        <dbReference type="EMBL" id="SBS34705.1"/>
    </source>
</evidence>
<dbReference type="EMBL" id="FLOB01000008">
    <property type="protein sequence ID" value="SBS34705.1"/>
    <property type="molecule type" value="Genomic_DNA"/>
</dbReference>
<keyword evidence="2" id="KW-1185">Reference proteome</keyword>
<organism evidence="1 2">
    <name type="scientific">Marinomonas spartinae</name>
    <dbReference type="NCBI Taxonomy" id="1792290"/>
    <lineage>
        <taxon>Bacteria</taxon>
        <taxon>Pseudomonadati</taxon>
        <taxon>Pseudomonadota</taxon>
        <taxon>Gammaproteobacteria</taxon>
        <taxon>Oceanospirillales</taxon>
        <taxon>Oceanospirillaceae</taxon>
        <taxon>Marinomonas</taxon>
    </lineage>
</organism>
<proteinExistence type="predicted"/>
<dbReference type="AlphaFoldDB" id="A0A1A8TM13"/>
<evidence type="ECO:0000313" key="2">
    <source>
        <dbReference type="Proteomes" id="UP000092544"/>
    </source>
</evidence>
<dbReference type="OrthoDB" id="6306572at2"/>